<evidence type="ECO:0000313" key="2">
    <source>
        <dbReference type="Proteomes" id="UP000652761"/>
    </source>
</evidence>
<comment type="caution">
    <text evidence="1">The sequence shown here is derived from an EMBL/GenBank/DDBJ whole genome shotgun (WGS) entry which is preliminary data.</text>
</comment>
<evidence type="ECO:0000313" key="1">
    <source>
        <dbReference type="EMBL" id="MQL76749.1"/>
    </source>
</evidence>
<name>A0A843U955_COLES</name>
<organism evidence="1 2">
    <name type="scientific">Colocasia esculenta</name>
    <name type="common">Wild taro</name>
    <name type="synonym">Arum esculentum</name>
    <dbReference type="NCBI Taxonomy" id="4460"/>
    <lineage>
        <taxon>Eukaryota</taxon>
        <taxon>Viridiplantae</taxon>
        <taxon>Streptophyta</taxon>
        <taxon>Embryophyta</taxon>
        <taxon>Tracheophyta</taxon>
        <taxon>Spermatophyta</taxon>
        <taxon>Magnoliopsida</taxon>
        <taxon>Liliopsida</taxon>
        <taxon>Araceae</taxon>
        <taxon>Aroideae</taxon>
        <taxon>Colocasieae</taxon>
        <taxon>Colocasia</taxon>
    </lineage>
</organism>
<accession>A0A843U955</accession>
<dbReference type="EMBL" id="NMUH01000315">
    <property type="protein sequence ID" value="MQL76749.1"/>
    <property type="molecule type" value="Genomic_DNA"/>
</dbReference>
<dbReference type="Proteomes" id="UP000652761">
    <property type="component" value="Unassembled WGS sequence"/>
</dbReference>
<reference evidence="1" key="1">
    <citation type="submission" date="2017-07" db="EMBL/GenBank/DDBJ databases">
        <title>Taro Niue Genome Assembly and Annotation.</title>
        <authorList>
            <person name="Atibalentja N."/>
            <person name="Keating K."/>
            <person name="Fields C.J."/>
        </authorList>
    </citation>
    <scope>NUCLEOTIDE SEQUENCE</scope>
    <source>
        <strain evidence="1">Niue_2</strain>
        <tissue evidence="1">Leaf</tissue>
    </source>
</reference>
<gene>
    <name evidence="1" type="ORF">Taro_009146</name>
</gene>
<dbReference type="AlphaFoldDB" id="A0A843U955"/>
<protein>
    <submittedName>
        <fullName evidence="1">Uncharacterized protein</fullName>
    </submittedName>
</protein>
<sequence length="206" mass="22907">MRVRGQDGLELEEQRLDLVQAFFPQILPSFGLSSKSNKPQQRIRAGHGEVEVVMKNLWTLIGLGSSEEYPSLGVTETVRPGPHGPLPCPQGHDGEAHRDKVVWRHTGLSRSGRDRGGRRVLVAPSEGIATAFLTDLTTVLPVRTALSGVSHSPGARHLRACPMREVVTVAWDPHPHAPVEGVLRAASVLELRTLERRRKWWLRQQR</sequence>
<proteinExistence type="predicted"/>
<keyword evidence="2" id="KW-1185">Reference proteome</keyword>